<dbReference type="Gene3D" id="3.60.110.10">
    <property type="entry name" value="Carbon-nitrogen hydrolase"/>
    <property type="match status" value="1"/>
</dbReference>
<dbReference type="SUPFAM" id="SSF56317">
    <property type="entry name" value="Carbon-nitrogen hydrolase"/>
    <property type="match status" value="1"/>
</dbReference>
<keyword evidence="4 8" id="KW-0812">Transmembrane</keyword>
<evidence type="ECO:0000256" key="4">
    <source>
        <dbReference type="ARBA" id="ARBA00022692"/>
    </source>
</evidence>
<keyword evidence="2" id="KW-1003">Cell membrane</keyword>
<feature type="domain" description="CN hydrolase" evidence="9">
    <location>
        <begin position="218"/>
        <end position="437"/>
    </location>
</feature>
<proteinExistence type="predicted"/>
<reference evidence="10 11" key="1">
    <citation type="submission" date="2021-05" db="EMBL/GenBank/DDBJ databases">
        <title>Direct Submission.</title>
        <authorList>
            <person name="Li K."/>
            <person name="Gao J."/>
        </authorList>
    </citation>
    <scope>NUCLEOTIDE SEQUENCE [LARGE SCALE GENOMIC DNA]</scope>
    <source>
        <strain evidence="10 11">Mg02</strain>
    </source>
</reference>
<evidence type="ECO:0000256" key="5">
    <source>
        <dbReference type="ARBA" id="ARBA00022989"/>
    </source>
</evidence>
<dbReference type="InterPro" id="IPR003010">
    <property type="entry name" value="C-N_Hydrolase"/>
</dbReference>
<evidence type="ECO:0000256" key="1">
    <source>
        <dbReference type="ARBA" id="ARBA00004651"/>
    </source>
</evidence>
<sequence>MQAAWDIALLAWLYPVLLLRSIRSFGPLAAFGVALASTAVSTTVWLALADLLSPPFLPIALVLALVHAVPYTLDRLLYLRVGRWASAVFPAAVVTVEFAVASVTPFGTIQGVLGATQAENTALIQVSSLTGVYGVSLLIAWTASAAALLWERGAADRSSRNAAVAAVSAVVLVTALGGARLVFSPLPDDTVRVAGVSASQAAWEELRPTFHEYDSLEALLAADRAEMRARFAAVNDDLLAATGREAEAGAEVVVWAESAAFTMESDRDLLVEDIARVARRHGVYVNAGMSVYTEEAPHLRNQMVLVDPAGTVLWTYDKSHPIPILEPYEPGDGRVPVADTPAGRLATVICYDGDFPGTVRQAGAAGADILLVGANTWEGIKEMHARNAVFRAVENGVSLVRQASRGRANAVDPLGRTLATVDYYTAERQLLVAHVPREGVPTVYARVGDVFAWLCAAALLALAAAAVRARYGPGPVRAARGGPERPGRG</sequence>
<keyword evidence="11" id="KW-1185">Reference proteome</keyword>
<keyword evidence="5 8" id="KW-1133">Transmembrane helix</keyword>
<feature type="transmembrane region" description="Helical" evidence="8">
    <location>
        <begin position="162"/>
        <end position="183"/>
    </location>
</feature>
<protein>
    <submittedName>
        <fullName evidence="10">Nitrilase</fullName>
    </submittedName>
</protein>
<evidence type="ECO:0000256" key="7">
    <source>
        <dbReference type="ARBA" id="ARBA00023315"/>
    </source>
</evidence>
<evidence type="ECO:0000256" key="3">
    <source>
        <dbReference type="ARBA" id="ARBA00022679"/>
    </source>
</evidence>
<evidence type="ECO:0000256" key="6">
    <source>
        <dbReference type="ARBA" id="ARBA00023136"/>
    </source>
</evidence>
<feature type="transmembrane region" description="Helical" evidence="8">
    <location>
        <begin position="85"/>
        <end position="109"/>
    </location>
</feature>
<feature type="transmembrane region" description="Helical" evidence="8">
    <location>
        <begin position="129"/>
        <end position="150"/>
    </location>
</feature>
<keyword evidence="3" id="KW-0808">Transferase</keyword>
<dbReference type="EMBL" id="CP074133">
    <property type="protein sequence ID" value="QUX25808.1"/>
    <property type="molecule type" value="Genomic_DNA"/>
</dbReference>
<dbReference type="PANTHER" id="PTHR38686:SF1">
    <property type="entry name" value="APOLIPOPROTEIN N-ACYLTRANSFERASE"/>
    <property type="match status" value="1"/>
</dbReference>
<organism evidence="10 11">
    <name type="scientific">Nocardiopsis changdeensis</name>
    <dbReference type="NCBI Taxonomy" id="2831969"/>
    <lineage>
        <taxon>Bacteria</taxon>
        <taxon>Bacillati</taxon>
        <taxon>Actinomycetota</taxon>
        <taxon>Actinomycetes</taxon>
        <taxon>Streptosporangiales</taxon>
        <taxon>Nocardiopsidaceae</taxon>
        <taxon>Nocardiopsis</taxon>
    </lineage>
</organism>
<dbReference type="Proteomes" id="UP000676079">
    <property type="component" value="Chromosome"/>
</dbReference>
<name>A0ABX8BZN4_9ACTN</name>
<dbReference type="Pfam" id="PF20154">
    <property type="entry name" value="LNT_N"/>
    <property type="match status" value="1"/>
</dbReference>
<keyword evidence="7" id="KW-0012">Acyltransferase</keyword>
<dbReference type="PROSITE" id="PS50263">
    <property type="entry name" value="CN_HYDROLASE"/>
    <property type="match status" value="1"/>
</dbReference>
<evidence type="ECO:0000256" key="2">
    <source>
        <dbReference type="ARBA" id="ARBA00022475"/>
    </source>
</evidence>
<dbReference type="InterPro" id="IPR004563">
    <property type="entry name" value="Apolipo_AcylTrfase"/>
</dbReference>
<gene>
    <name evidence="10" type="ORF">KGD84_07105</name>
</gene>
<evidence type="ECO:0000313" key="10">
    <source>
        <dbReference type="EMBL" id="QUX25808.1"/>
    </source>
</evidence>
<comment type="subcellular location">
    <subcellularLocation>
        <location evidence="1">Cell membrane</location>
        <topology evidence="1">Multi-pass membrane protein</topology>
    </subcellularLocation>
</comment>
<dbReference type="PANTHER" id="PTHR38686">
    <property type="entry name" value="APOLIPOPROTEIN N-ACYLTRANSFERASE"/>
    <property type="match status" value="1"/>
</dbReference>
<keyword evidence="6 8" id="KW-0472">Membrane</keyword>
<dbReference type="Pfam" id="PF00795">
    <property type="entry name" value="CN_hydrolase"/>
    <property type="match status" value="1"/>
</dbReference>
<dbReference type="InterPro" id="IPR036526">
    <property type="entry name" value="C-N_Hydrolase_sf"/>
</dbReference>
<dbReference type="InterPro" id="IPR045378">
    <property type="entry name" value="LNT_N"/>
</dbReference>
<evidence type="ECO:0000256" key="8">
    <source>
        <dbReference type="SAM" id="Phobius"/>
    </source>
</evidence>
<evidence type="ECO:0000313" key="11">
    <source>
        <dbReference type="Proteomes" id="UP000676079"/>
    </source>
</evidence>
<accession>A0ABX8BZN4</accession>
<feature type="transmembrane region" description="Helical" evidence="8">
    <location>
        <begin position="52"/>
        <end position="73"/>
    </location>
</feature>
<evidence type="ECO:0000259" key="9">
    <source>
        <dbReference type="PROSITE" id="PS50263"/>
    </source>
</evidence>